<sequence length="90" mass="10246">MRQNYNLLDAVSRSTIQVYPNSWAAIMTTFDNAGVWNLRSNVLEKQYLGHQLYLSVNAPNTSLKDEYNMPDNELLCGIINGLPRPKPYAI</sequence>
<evidence type="ECO:0000313" key="3">
    <source>
        <dbReference type="EMBL" id="TMX00002.1"/>
    </source>
</evidence>
<comment type="caution">
    <text evidence="3">The sequence shown here is derived from an EMBL/GenBank/DDBJ whole genome shotgun (WGS) entry which is preliminary data.</text>
</comment>
<accession>A0A6N2C4S0</accession>
<dbReference type="AlphaFoldDB" id="A0A6N2C4S0"/>
<dbReference type="GO" id="GO:0016491">
    <property type="term" value="F:oxidoreductase activity"/>
    <property type="evidence" value="ECO:0007669"/>
    <property type="project" value="InterPro"/>
</dbReference>
<evidence type="ECO:0000259" key="2">
    <source>
        <dbReference type="Pfam" id="PF07731"/>
    </source>
</evidence>
<gene>
    <name evidence="3" type="ORF">EJD97_001548</name>
</gene>
<organism evidence="3">
    <name type="scientific">Solanum chilense</name>
    <name type="common">Tomato</name>
    <name type="synonym">Lycopersicon chilense</name>
    <dbReference type="NCBI Taxonomy" id="4083"/>
    <lineage>
        <taxon>Eukaryota</taxon>
        <taxon>Viridiplantae</taxon>
        <taxon>Streptophyta</taxon>
        <taxon>Embryophyta</taxon>
        <taxon>Tracheophyta</taxon>
        <taxon>Spermatophyta</taxon>
        <taxon>Magnoliopsida</taxon>
        <taxon>eudicotyledons</taxon>
        <taxon>Gunneridae</taxon>
        <taxon>Pentapetalae</taxon>
        <taxon>asterids</taxon>
        <taxon>lamiids</taxon>
        <taxon>Solanales</taxon>
        <taxon>Solanaceae</taxon>
        <taxon>Solanoideae</taxon>
        <taxon>Solaneae</taxon>
        <taxon>Solanum</taxon>
        <taxon>Solanum subgen. Lycopersicon</taxon>
    </lineage>
</organism>
<dbReference type="Pfam" id="PF07731">
    <property type="entry name" value="Cu-oxidase_2"/>
    <property type="match status" value="1"/>
</dbReference>
<name>A0A6N2C4S0_SOLCI</name>
<dbReference type="InterPro" id="IPR008972">
    <property type="entry name" value="Cupredoxin"/>
</dbReference>
<dbReference type="EMBL" id="RXGB01001163">
    <property type="protein sequence ID" value="TMX00002.1"/>
    <property type="molecule type" value="Genomic_DNA"/>
</dbReference>
<dbReference type="Gene3D" id="2.60.40.420">
    <property type="entry name" value="Cupredoxins - blue copper proteins"/>
    <property type="match status" value="1"/>
</dbReference>
<protein>
    <recommendedName>
        <fullName evidence="2">Plastocyanin-like domain-containing protein</fullName>
    </recommendedName>
</protein>
<comment type="similarity">
    <text evidence="1">Belongs to the multicopper oxidase family.</text>
</comment>
<dbReference type="SUPFAM" id="SSF49503">
    <property type="entry name" value="Cupredoxins"/>
    <property type="match status" value="1"/>
</dbReference>
<feature type="domain" description="Plastocyanin-like" evidence="2">
    <location>
        <begin position="2"/>
        <end position="59"/>
    </location>
</feature>
<proteinExistence type="inferred from homology"/>
<reference evidence="3" key="1">
    <citation type="submission" date="2019-05" db="EMBL/GenBank/DDBJ databases">
        <title>The de novo reference genome and transcriptome assemblies of the wild tomato species Solanum chilense.</title>
        <authorList>
            <person name="Stam R."/>
            <person name="Nosenko T."/>
            <person name="Hoerger A.C."/>
            <person name="Stephan W."/>
            <person name="Seidel M.A."/>
            <person name="Kuhn J.M.M."/>
            <person name="Haberer G."/>
            <person name="Tellier A."/>
        </authorList>
    </citation>
    <scope>NUCLEOTIDE SEQUENCE</scope>
    <source>
        <tissue evidence="3">Mature leaves</tissue>
    </source>
</reference>
<dbReference type="InterPro" id="IPR011706">
    <property type="entry name" value="Cu-oxidase_C"/>
</dbReference>
<evidence type="ECO:0000256" key="1">
    <source>
        <dbReference type="ARBA" id="ARBA00010609"/>
    </source>
</evidence>
<dbReference type="GO" id="GO:0005507">
    <property type="term" value="F:copper ion binding"/>
    <property type="evidence" value="ECO:0007669"/>
    <property type="project" value="InterPro"/>
</dbReference>